<feature type="domain" description="Integrator complex subunit 3 N-terminal" evidence="1">
    <location>
        <begin position="45"/>
        <end position="454"/>
    </location>
</feature>
<dbReference type="Pfam" id="PF10189">
    <property type="entry name" value="Ints3_N"/>
    <property type="match status" value="1"/>
</dbReference>
<evidence type="ECO:0000259" key="1">
    <source>
        <dbReference type="Pfam" id="PF10189"/>
    </source>
</evidence>
<keyword evidence="3" id="KW-1185">Reference proteome</keyword>
<dbReference type="GO" id="GO:0005737">
    <property type="term" value="C:cytoplasm"/>
    <property type="evidence" value="ECO:0007669"/>
    <property type="project" value="TreeGrafter"/>
</dbReference>
<reference evidence="2" key="1">
    <citation type="submission" date="2022-12" db="EMBL/GenBank/DDBJ databases">
        <title>Draft genome assemblies for two species of Escallonia (Escalloniales).</title>
        <authorList>
            <person name="Chanderbali A."/>
            <person name="Dervinis C."/>
            <person name="Anghel I."/>
            <person name="Soltis D."/>
            <person name="Soltis P."/>
            <person name="Zapata F."/>
        </authorList>
    </citation>
    <scope>NUCLEOTIDE SEQUENCE</scope>
    <source>
        <strain evidence="2">UCBG64.0493</strain>
        <tissue evidence="2">Leaf</tissue>
    </source>
</reference>
<evidence type="ECO:0000313" key="3">
    <source>
        <dbReference type="Proteomes" id="UP001188597"/>
    </source>
</evidence>
<gene>
    <name evidence="2" type="ORF">RJ639_024007</name>
</gene>
<name>A0AA88UZ24_9ASTE</name>
<sequence length="479" mass="55673">MASNLTHASPFETSNPVEVSLREAFQLLNPQLKPPFPMTVPTRPEYLNLNRAILYGVLSEPNRAQIHMKHLHGIVTDGYSFFTSLLVKIVNELYPKLVDLVKVQLVWVASQMVSVAATGFDGLLVALLRRILTGDFSDGNFWLCSKLVSLFLDKWDCILEEEPSVLTSGLYTFLRLLSEHYRVSSFLKIQGLVRMEIEFCVRLLREQFYLCSRIGRDLVRLLQDLAHTPEFRAIWMDLLSNPSAFKTQGFSDILQLYHSRTSSRYFLLRITPEIETQLRFLLTYVKLGSQKRYQVWFARKFLYEPERETLVIDIVRFICCAHHPPNEIILSEVIPRWAVIGWLLTLCRKNYVEANVKLALFYDWLFFDERVDNLMNIEPAILLMVNSLPKYLDVTQTLLEFLLLLVENYDVERKDMVVQGVSSALDVIVRKGVVQSLTVLTQCDMISPFLRERLGKLVGRRESRYMEIRTDVVLQIFTW</sequence>
<dbReference type="InterPro" id="IPR045334">
    <property type="entry name" value="INTS3"/>
</dbReference>
<evidence type="ECO:0000313" key="2">
    <source>
        <dbReference type="EMBL" id="KAK2998413.1"/>
    </source>
</evidence>
<dbReference type="Proteomes" id="UP001188597">
    <property type="component" value="Unassembled WGS sequence"/>
</dbReference>
<dbReference type="PANTHER" id="PTHR13587">
    <property type="entry name" value="INTEGRATOR COMPLEX SUBUNIT 3"/>
    <property type="match status" value="1"/>
</dbReference>
<comment type="caution">
    <text evidence="2">The sequence shown here is derived from an EMBL/GenBank/DDBJ whole genome shotgun (WGS) entry which is preliminary data.</text>
</comment>
<accession>A0AA88UZ24</accession>
<dbReference type="EMBL" id="JAVXUP010003664">
    <property type="protein sequence ID" value="KAK2998413.1"/>
    <property type="molecule type" value="Genomic_DNA"/>
</dbReference>
<protein>
    <recommendedName>
        <fullName evidence="1">Integrator complex subunit 3 N-terminal domain-containing protein</fullName>
    </recommendedName>
</protein>
<organism evidence="2 3">
    <name type="scientific">Escallonia herrerae</name>
    <dbReference type="NCBI Taxonomy" id="1293975"/>
    <lineage>
        <taxon>Eukaryota</taxon>
        <taxon>Viridiplantae</taxon>
        <taxon>Streptophyta</taxon>
        <taxon>Embryophyta</taxon>
        <taxon>Tracheophyta</taxon>
        <taxon>Spermatophyta</taxon>
        <taxon>Magnoliopsida</taxon>
        <taxon>eudicotyledons</taxon>
        <taxon>Gunneridae</taxon>
        <taxon>Pentapetalae</taxon>
        <taxon>asterids</taxon>
        <taxon>campanulids</taxon>
        <taxon>Escalloniales</taxon>
        <taxon>Escalloniaceae</taxon>
        <taxon>Escallonia</taxon>
    </lineage>
</organism>
<dbReference type="InterPro" id="IPR019333">
    <property type="entry name" value="INTS3_N"/>
</dbReference>
<dbReference type="PANTHER" id="PTHR13587:SF7">
    <property type="entry name" value="INTEGRATOR COMPLEX SUBUNIT 3"/>
    <property type="match status" value="1"/>
</dbReference>
<proteinExistence type="predicted"/>
<dbReference type="AlphaFoldDB" id="A0AA88UZ24"/>